<keyword evidence="1 2" id="KW-0378">Hydrolase</keyword>
<name>A0ABV8CCZ0_9GAMM</name>
<dbReference type="PANTHER" id="PTHR45648:SF22">
    <property type="entry name" value="GDSL LIPASE_ACYLHYDROLASE FAMILY PROTEIN (AFU_ORTHOLOGUE AFUA_4G14700)"/>
    <property type="match status" value="1"/>
</dbReference>
<dbReference type="SUPFAM" id="SSF52266">
    <property type="entry name" value="SGNH hydrolase"/>
    <property type="match status" value="1"/>
</dbReference>
<dbReference type="InterPro" id="IPR036514">
    <property type="entry name" value="SGNH_hydro_sf"/>
</dbReference>
<gene>
    <name evidence="2" type="ORF">ACFORL_03185</name>
</gene>
<dbReference type="Gene3D" id="3.40.50.1110">
    <property type="entry name" value="SGNH hydrolase"/>
    <property type="match status" value="1"/>
</dbReference>
<evidence type="ECO:0000313" key="2">
    <source>
        <dbReference type="EMBL" id="MFC3908081.1"/>
    </source>
</evidence>
<dbReference type="RefSeq" id="WP_382341034.1">
    <property type="nucleotide sequence ID" value="NZ_JBHSAB010000002.1"/>
</dbReference>
<dbReference type="GO" id="GO:0016787">
    <property type="term" value="F:hydrolase activity"/>
    <property type="evidence" value="ECO:0007669"/>
    <property type="project" value="UniProtKB-KW"/>
</dbReference>
<dbReference type="InterPro" id="IPR051058">
    <property type="entry name" value="GDSL_Est/Lipase"/>
</dbReference>
<protein>
    <submittedName>
        <fullName evidence="2">SGNH/GDSL hydrolase family protein</fullName>
    </submittedName>
</protein>
<proteinExistence type="predicted"/>
<accession>A0ABV8CCZ0</accession>
<sequence>MKPQISRFIFMGDSLSDRGTLAKRYILGCIPMDKLAGLRGYSPLGRFTNGLAWSDHIAATIINKFIIEDAHARGLTDCCDIADAVINDDQRIRKLRKFSYSLDDNLYVKYKDRDFVRNYNQGGLTAHDYSWLPSTSVTRFFTRLIVATLEEMRQQLFAYDRAQKISKEYKAETLVIEWSGANDLITVNDHPSKRVVDKAIAARRENMEQLVKHDYRHFVLFNLPDLSLAPRYQALSETERANAHRWSMYFNQQLQALLEDLTIMYPHCSFHLFDVCTLFTEIYNNPERYGFERAKLTVPYKGSADFHINPDSTSAASGYMFWDDVHPAADGHSLLAAGFYDLLELLYNFSTPAPQPAPLLPLVISEDKLNNAYVRRYQDKVGQSPHGFFSKTRARTPRRTPQDEPLMVMHNILTESDSREQSETDLQLLDDCLVKARQGRAPNMA</sequence>
<evidence type="ECO:0000256" key="1">
    <source>
        <dbReference type="ARBA" id="ARBA00022801"/>
    </source>
</evidence>
<dbReference type="CDD" id="cd01846">
    <property type="entry name" value="fatty_acyltransferase_like"/>
    <property type="match status" value="1"/>
</dbReference>
<dbReference type="Pfam" id="PF00657">
    <property type="entry name" value="Lipase_GDSL"/>
    <property type="match status" value="1"/>
</dbReference>
<evidence type="ECO:0000313" key="3">
    <source>
        <dbReference type="Proteomes" id="UP001595758"/>
    </source>
</evidence>
<organism evidence="2 3">
    <name type="scientific">Legionella dresdenensis</name>
    <dbReference type="NCBI Taxonomy" id="450200"/>
    <lineage>
        <taxon>Bacteria</taxon>
        <taxon>Pseudomonadati</taxon>
        <taxon>Pseudomonadota</taxon>
        <taxon>Gammaproteobacteria</taxon>
        <taxon>Legionellales</taxon>
        <taxon>Legionellaceae</taxon>
        <taxon>Legionella</taxon>
    </lineage>
</organism>
<comment type="caution">
    <text evidence="2">The sequence shown here is derived from an EMBL/GenBank/DDBJ whole genome shotgun (WGS) entry which is preliminary data.</text>
</comment>
<dbReference type="PANTHER" id="PTHR45648">
    <property type="entry name" value="GDSL LIPASE/ACYLHYDROLASE FAMILY PROTEIN (AFU_ORTHOLOGUE AFUA_4G14700)"/>
    <property type="match status" value="1"/>
</dbReference>
<keyword evidence="3" id="KW-1185">Reference proteome</keyword>
<reference evidence="3" key="1">
    <citation type="journal article" date="2019" name="Int. J. Syst. Evol. Microbiol.">
        <title>The Global Catalogue of Microorganisms (GCM) 10K type strain sequencing project: providing services to taxonomists for standard genome sequencing and annotation.</title>
        <authorList>
            <consortium name="The Broad Institute Genomics Platform"/>
            <consortium name="The Broad Institute Genome Sequencing Center for Infectious Disease"/>
            <person name="Wu L."/>
            <person name="Ma J."/>
        </authorList>
    </citation>
    <scope>NUCLEOTIDE SEQUENCE [LARGE SCALE GENOMIC DNA]</scope>
    <source>
        <strain evidence="3">CCUG 59858</strain>
    </source>
</reference>
<dbReference type="EMBL" id="JBHSAB010000002">
    <property type="protein sequence ID" value="MFC3908081.1"/>
    <property type="molecule type" value="Genomic_DNA"/>
</dbReference>
<dbReference type="Proteomes" id="UP001595758">
    <property type="component" value="Unassembled WGS sequence"/>
</dbReference>
<dbReference type="InterPro" id="IPR001087">
    <property type="entry name" value="GDSL"/>
</dbReference>